<keyword evidence="1" id="KW-0732">Signal</keyword>
<accession>A0A7S0HFB0</accession>
<feature type="signal peptide" evidence="1">
    <location>
        <begin position="1"/>
        <end position="23"/>
    </location>
</feature>
<evidence type="ECO:0000256" key="1">
    <source>
        <dbReference type="SAM" id="SignalP"/>
    </source>
</evidence>
<proteinExistence type="predicted"/>
<dbReference type="SUPFAM" id="SSF51197">
    <property type="entry name" value="Clavaminate synthase-like"/>
    <property type="match status" value="1"/>
</dbReference>
<reference evidence="2" key="1">
    <citation type="submission" date="2021-01" db="EMBL/GenBank/DDBJ databases">
        <authorList>
            <person name="Corre E."/>
            <person name="Pelletier E."/>
            <person name="Niang G."/>
            <person name="Scheremetjew M."/>
            <person name="Finn R."/>
            <person name="Kale V."/>
            <person name="Holt S."/>
            <person name="Cochrane G."/>
            <person name="Meng A."/>
            <person name="Brown T."/>
            <person name="Cohen L."/>
        </authorList>
    </citation>
    <scope>NUCLEOTIDE SEQUENCE</scope>
    <source>
        <strain evidence="2">CCMP1374</strain>
    </source>
</reference>
<dbReference type="Gene3D" id="2.60.120.620">
    <property type="entry name" value="q2cbj1_9rhob like domain"/>
    <property type="match status" value="1"/>
</dbReference>
<name>A0A7S0HFB0_9EUKA</name>
<dbReference type="PROSITE" id="PS51257">
    <property type="entry name" value="PROKAR_LIPOPROTEIN"/>
    <property type="match status" value="1"/>
</dbReference>
<dbReference type="AlphaFoldDB" id="A0A7S0HFB0"/>
<dbReference type="InterPro" id="IPR008775">
    <property type="entry name" value="Phytyl_CoA_dOase-like"/>
</dbReference>
<gene>
    <name evidence="2" type="ORF">PANT1444_LOCUS3486</name>
</gene>
<feature type="chain" id="PRO_5030966925" description="Phytanoyl-CoA dioxygenase" evidence="1">
    <location>
        <begin position="24"/>
        <end position="412"/>
    </location>
</feature>
<dbReference type="EMBL" id="HBEP01006302">
    <property type="protein sequence ID" value="CAD8473748.1"/>
    <property type="molecule type" value="Transcribed_RNA"/>
</dbReference>
<evidence type="ECO:0000313" key="2">
    <source>
        <dbReference type="EMBL" id="CAD8473748.1"/>
    </source>
</evidence>
<sequence>MPSVAKHASVAMLLLACVAVTNALPDPKKGDESPVHRCQSEAQCERLQAVKHPASNRKQILAGLRKNGFAVVRCGDASGFFGSEATLDAAQAGAESALEQLHEEYDAQLFTQAKYSRSGLRLPPAPWLYKSLDGRVSQGARDTTDFWYREGYSYTNGRLNMPLLGGRAPFDAPPFRAHPNLTWLCNEFYGVSSCAQTTQGCLWNFPGANNTRWHRDYPEHWELLTVITAATDYPQDVGWIKMQRGTQYGGPWWNVSSDIAPLTSRGEPSAHQAVLRKGDTLIFTSTTKHAATPNPTNVARGLLFSIYAVDAREDTFTQPLTAKSLLRPKEDTRPKSKCVCKSTWRSSYCKPAVQHGCQSSGQCDETAFCVPESFYCVGRDGELPESWGVYCDESNNPALYNESKLSKNQNIK</sequence>
<protein>
    <recommendedName>
        <fullName evidence="3">Phytanoyl-CoA dioxygenase</fullName>
    </recommendedName>
</protein>
<organism evidence="2">
    <name type="scientific">Phaeocystis antarctica</name>
    <dbReference type="NCBI Taxonomy" id="33657"/>
    <lineage>
        <taxon>Eukaryota</taxon>
        <taxon>Haptista</taxon>
        <taxon>Haptophyta</taxon>
        <taxon>Prymnesiophyceae</taxon>
        <taxon>Phaeocystales</taxon>
        <taxon>Phaeocystaceae</taxon>
        <taxon>Phaeocystis</taxon>
    </lineage>
</organism>
<evidence type="ECO:0008006" key="3">
    <source>
        <dbReference type="Google" id="ProtNLM"/>
    </source>
</evidence>
<dbReference type="Pfam" id="PF05721">
    <property type="entry name" value="PhyH"/>
    <property type="match status" value="1"/>
</dbReference>